<dbReference type="InterPro" id="IPR000795">
    <property type="entry name" value="T_Tr_GTP-bd_dom"/>
</dbReference>
<dbReference type="SUPFAM" id="SSF52540">
    <property type="entry name" value="P-loop containing nucleoside triphosphate hydrolases"/>
    <property type="match status" value="1"/>
</dbReference>
<keyword evidence="3 9" id="KW-0999">Mitochondrion inner membrane</keyword>
<dbReference type="PRINTS" id="PR00315">
    <property type="entry name" value="ELONGATNFCT"/>
</dbReference>
<keyword evidence="2 9" id="KW-0547">Nucleotide-binding</keyword>
<keyword evidence="13" id="KW-1185">Reference proteome</keyword>
<evidence type="ECO:0000256" key="9">
    <source>
        <dbReference type="HAMAP-Rule" id="MF_03137"/>
    </source>
</evidence>
<evidence type="ECO:0000256" key="7">
    <source>
        <dbReference type="ARBA" id="ARBA00023134"/>
    </source>
</evidence>
<evidence type="ECO:0000256" key="5">
    <source>
        <dbReference type="ARBA" id="ARBA00022917"/>
    </source>
</evidence>
<evidence type="ECO:0000256" key="1">
    <source>
        <dbReference type="ARBA" id="ARBA00005454"/>
    </source>
</evidence>
<dbReference type="InterPro" id="IPR035647">
    <property type="entry name" value="EFG_III/V"/>
</dbReference>
<dbReference type="PANTHER" id="PTHR43512">
    <property type="entry name" value="TRANSLATION FACTOR GUF1-RELATED"/>
    <property type="match status" value="1"/>
</dbReference>
<accession>A0ABY7CPZ3</accession>
<dbReference type="SUPFAM" id="SSF54980">
    <property type="entry name" value="EF-G C-terminal domain-like"/>
    <property type="match status" value="2"/>
</dbReference>
<dbReference type="Proteomes" id="UP001164743">
    <property type="component" value="Chromosome 6A"/>
</dbReference>
<proteinExistence type="inferred from homology"/>
<evidence type="ECO:0000256" key="3">
    <source>
        <dbReference type="ARBA" id="ARBA00022792"/>
    </source>
</evidence>
<dbReference type="PROSITE" id="PS51722">
    <property type="entry name" value="G_TR_2"/>
    <property type="match status" value="1"/>
</dbReference>
<dbReference type="PANTHER" id="PTHR43512:SF7">
    <property type="entry name" value="TRANSLATION FACTOR GUF1, MITOCHONDRIAL"/>
    <property type="match status" value="1"/>
</dbReference>
<dbReference type="InterPro" id="IPR013842">
    <property type="entry name" value="LepA_CTD"/>
</dbReference>
<dbReference type="Gene3D" id="3.30.70.240">
    <property type="match status" value="1"/>
</dbReference>
<sequence>MSLQRCFAKCGPTLRRTNFSNAAVLRRARPGKQKMIRTTTRTIRPRIRVSTSYQQYRTFHATKPPPAAAEQSTPINLSSFTPDLIRSFSIIAHIDHGKSTLSDRLLELTRTIPQQPLSSASSSSGHANPNQGPARNQQVLDQLAVERERGITVKAVAVSMFYTSQSGITYLLNLIDTPGHVDFTTEVLRSLSATQGAILLVDATQGVQAQTLAVLQAARRRRLTILPVLNKLDLPSAEPEKVALQVGRLLDDSRPDEDIIKISAKTGQGVEDLLEALVAKLPPPVADPNRPLRAFVFDSWFDHFQGVVSLVSIADGRIQKGDKIKSFKTGKTFQVADCGIMHPHQLSLPSGLHAGQCGWLTCAMKNAKEAILGDTFYAAKTPLTEIEPVNRSIETRQSMVFAGLYPIDSNAFDRLADAIQRLVLNDRSVTVNKESSVALGQGFRLGFLGTLHMDVFRQRLNDEYASEVIITRPFVPLQLVSKGKTSMIEKPIDFPNVRNRADGVKVFERIIDGTIIVPDRFTGPVMELCSSHRGIQQTFEYIAAPSSETKKDGEVVLEGDERWVEIRYKIPLSEIVTTFHSTLKSLSSGYATFDYETPEGDEGFVEADLVRVDIVVNKSSPIDAFATVVHRDHALREAKAILSRLKSVIPRQQFEIALQAAIGSKIIASERITAVRKDVTAGLYGGHYERKMKHLQKQKEGKKKLRSLSIGKVEIPQEAFSAVLSVDGKVAASNKRK</sequence>
<comment type="similarity">
    <text evidence="9">Belongs to the GTP-binding elongation factor family. LepA subfamily.</text>
</comment>
<dbReference type="Gene3D" id="3.40.50.300">
    <property type="entry name" value="P-loop containing nucleotide triphosphate hydrolases"/>
    <property type="match status" value="1"/>
</dbReference>
<evidence type="ECO:0000256" key="10">
    <source>
        <dbReference type="SAM" id="MobiDB-lite"/>
    </source>
</evidence>
<evidence type="ECO:0000313" key="12">
    <source>
        <dbReference type="EMBL" id="WAQ86057.1"/>
    </source>
</evidence>
<feature type="compositionally biased region" description="Polar residues" evidence="10">
    <location>
        <begin position="125"/>
        <end position="134"/>
    </location>
</feature>
<dbReference type="SUPFAM" id="SSF50447">
    <property type="entry name" value="Translation proteins"/>
    <property type="match status" value="1"/>
</dbReference>
<dbReference type="InterPro" id="IPR000640">
    <property type="entry name" value="EFG_V-like"/>
</dbReference>
<name>A0ABY7CPZ3_9BASI</name>
<dbReference type="HAMAP" id="MF_00071">
    <property type="entry name" value="LepA"/>
    <property type="match status" value="1"/>
</dbReference>
<comment type="catalytic activity">
    <reaction evidence="9">
        <text>GTP + H2O = GDP + phosphate + H(+)</text>
        <dbReference type="Rhea" id="RHEA:19669"/>
        <dbReference type="ChEBI" id="CHEBI:15377"/>
        <dbReference type="ChEBI" id="CHEBI:15378"/>
        <dbReference type="ChEBI" id="CHEBI:37565"/>
        <dbReference type="ChEBI" id="CHEBI:43474"/>
        <dbReference type="ChEBI" id="CHEBI:58189"/>
        <dbReference type="EC" id="3.6.5.n1"/>
    </reaction>
</comment>
<dbReference type="NCBIfam" id="TIGR00231">
    <property type="entry name" value="small_GTP"/>
    <property type="match status" value="1"/>
</dbReference>
<dbReference type="Pfam" id="PF00009">
    <property type="entry name" value="GTP_EFTU"/>
    <property type="match status" value="1"/>
</dbReference>
<feature type="binding site" evidence="9">
    <location>
        <begin position="176"/>
        <end position="180"/>
    </location>
    <ligand>
        <name>GTP</name>
        <dbReference type="ChEBI" id="CHEBI:37565"/>
    </ligand>
</feature>
<evidence type="ECO:0000256" key="8">
    <source>
        <dbReference type="ARBA" id="ARBA00023136"/>
    </source>
</evidence>
<dbReference type="RefSeq" id="XP_053021612.1">
    <property type="nucleotide sequence ID" value="XM_053170418.1"/>
</dbReference>
<evidence type="ECO:0000256" key="6">
    <source>
        <dbReference type="ARBA" id="ARBA00023128"/>
    </source>
</evidence>
<feature type="binding site" evidence="9">
    <location>
        <begin position="92"/>
        <end position="99"/>
    </location>
    <ligand>
        <name>GTP</name>
        <dbReference type="ChEBI" id="CHEBI:37565"/>
    </ligand>
</feature>
<dbReference type="InterPro" id="IPR038363">
    <property type="entry name" value="LepA_C_sf"/>
</dbReference>
<dbReference type="InterPro" id="IPR006297">
    <property type="entry name" value="EF-4"/>
</dbReference>
<dbReference type="Pfam" id="PF06421">
    <property type="entry name" value="LepA_C"/>
    <property type="match status" value="1"/>
</dbReference>
<gene>
    <name evidence="12" type="ORF">PtA15_6A687</name>
</gene>
<dbReference type="InterPro" id="IPR027417">
    <property type="entry name" value="P-loop_NTPase"/>
</dbReference>
<dbReference type="InterPro" id="IPR005225">
    <property type="entry name" value="Small_GTP-bd"/>
</dbReference>
<keyword evidence="4 9" id="KW-0378">Hydrolase</keyword>
<evidence type="ECO:0000256" key="4">
    <source>
        <dbReference type="ARBA" id="ARBA00022801"/>
    </source>
</evidence>
<comment type="subcellular location">
    <subcellularLocation>
        <location evidence="9">Mitochondrion inner membrane</location>
        <topology evidence="9">Peripheral membrane protein</topology>
        <orientation evidence="9">Matrix side</orientation>
    </subcellularLocation>
</comment>
<dbReference type="Gene3D" id="3.30.70.2570">
    <property type="entry name" value="Elongation factor 4, C-terminal domain"/>
    <property type="match status" value="1"/>
</dbReference>
<dbReference type="CDD" id="cd16260">
    <property type="entry name" value="EF4_III"/>
    <property type="match status" value="1"/>
</dbReference>
<dbReference type="InterPro" id="IPR035654">
    <property type="entry name" value="LepA_IV"/>
</dbReference>
<comment type="caution">
    <text evidence="9">Lacks conserved residue(s) required for the propagation of feature annotation.</text>
</comment>
<dbReference type="Gene3D" id="2.40.30.10">
    <property type="entry name" value="Translation factors"/>
    <property type="match status" value="1"/>
</dbReference>
<dbReference type="InterPro" id="IPR009000">
    <property type="entry name" value="Transl_B-barrel_sf"/>
</dbReference>
<evidence type="ECO:0000313" key="13">
    <source>
        <dbReference type="Proteomes" id="UP001164743"/>
    </source>
</evidence>
<evidence type="ECO:0000259" key="11">
    <source>
        <dbReference type="PROSITE" id="PS51722"/>
    </source>
</evidence>
<dbReference type="Pfam" id="PF00679">
    <property type="entry name" value="EFG_C"/>
    <property type="match status" value="1"/>
</dbReference>
<protein>
    <recommendedName>
        <fullName evidence="11">Tr-type G domain-containing protein</fullName>
    </recommendedName>
</protein>
<organism evidence="12 13">
    <name type="scientific">Puccinia triticina</name>
    <dbReference type="NCBI Taxonomy" id="208348"/>
    <lineage>
        <taxon>Eukaryota</taxon>
        <taxon>Fungi</taxon>
        <taxon>Dikarya</taxon>
        <taxon>Basidiomycota</taxon>
        <taxon>Pucciniomycotina</taxon>
        <taxon>Pucciniomycetes</taxon>
        <taxon>Pucciniales</taxon>
        <taxon>Pucciniaceae</taxon>
        <taxon>Puccinia</taxon>
    </lineage>
</organism>
<reference evidence="12" key="1">
    <citation type="submission" date="2022-10" db="EMBL/GenBank/DDBJ databases">
        <title>Puccinia triticina Genome sequencing and assembly.</title>
        <authorList>
            <person name="Li C."/>
        </authorList>
    </citation>
    <scope>NUCLEOTIDE SEQUENCE</scope>
    <source>
        <strain evidence="12">Pt15</strain>
    </source>
</reference>
<dbReference type="Gene3D" id="3.30.70.870">
    <property type="entry name" value="Elongation Factor G (Translational Gtpase), domain 3"/>
    <property type="match status" value="1"/>
</dbReference>
<keyword evidence="5 9" id="KW-0648">Protein biosynthesis</keyword>
<keyword evidence="8 9" id="KW-0472">Membrane</keyword>
<comment type="similarity">
    <text evidence="1">Belongs to the TRAFAC class translation factor GTPase superfamily. Classic translation factor GTPase family. LepA subfamily.</text>
</comment>
<dbReference type="NCBIfam" id="TIGR01393">
    <property type="entry name" value="lepA"/>
    <property type="match status" value="1"/>
</dbReference>
<feature type="region of interest" description="Disordered" evidence="10">
    <location>
        <begin position="115"/>
        <end position="134"/>
    </location>
</feature>
<dbReference type="CDD" id="cd03709">
    <property type="entry name" value="lepA_C"/>
    <property type="match status" value="1"/>
</dbReference>
<comment type="function">
    <text evidence="9">Promotes mitochondrial protein synthesis. May act as a fidelity factor of the translation reaction, by catalyzing a one-codon backward translocation of tRNAs on improperly translocated ribosomes. Binds to mitochondrial ribosomes in a GTP-dependent manner.</text>
</comment>
<dbReference type="EMBL" id="CP110426">
    <property type="protein sequence ID" value="WAQ86057.1"/>
    <property type="molecule type" value="Genomic_DNA"/>
</dbReference>
<dbReference type="GeneID" id="77811313"/>
<feature type="domain" description="Tr-type G" evidence="11">
    <location>
        <begin position="83"/>
        <end position="285"/>
    </location>
</feature>
<keyword evidence="6 9" id="KW-0496">Mitochondrion</keyword>
<keyword evidence="7 9" id="KW-0342">GTP-binding</keyword>
<evidence type="ECO:0000256" key="2">
    <source>
        <dbReference type="ARBA" id="ARBA00022741"/>
    </source>
</evidence>